<dbReference type="PANTHER" id="PTHR31985">
    <property type="entry name" value="ETHYLENE-RESPONSIVE TRANSCRIPTION FACTOR ERF042-RELATED"/>
    <property type="match status" value="1"/>
</dbReference>
<evidence type="ECO:0000256" key="3">
    <source>
        <dbReference type="ARBA" id="ARBA00023125"/>
    </source>
</evidence>
<dbReference type="OrthoDB" id="1918918at2759"/>
<dbReference type="AlphaFoldDB" id="A0A8J5LLH5"/>
<keyword evidence="9" id="KW-1185">Reference proteome</keyword>
<dbReference type="SMART" id="SM00380">
    <property type="entry name" value="AP2"/>
    <property type="match status" value="1"/>
</dbReference>
<dbReference type="EMBL" id="JACMSC010000006">
    <property type="protein sequence ID" value="KAG6517279.1"/>
    <property type="molecule type" value="Genomic_DNA"/>
</dbReference>
<evidence type="ECO:0000313" key="9">
    <source>
        <dbReference type="Proteomes" id="UP000734854"/>
    </source>
</evidence>
<accession>A0A8J5LLH5</accession>
<name>A0A8J5LLH5_ZINOF</name>
<dbReference type="InterPro" id="IPR001471">
    <property type="entry name" value="AP2/ERF_dom"/>
</dbReference>
<dbReference type="CDD" id="cd00018">
    <property type="entry name" value="AP2"/>
    <property type="match status" value="1"/>
</dbReference>
<keyword evidence="5" id="KW-0539">Nucleus</keyword>
<keyword evidence="2" id="KW-0805">Transcription regulation</keyword>
<dbReference type="GO" id="GO:0003677">
    <property type="term" value="F:DNA binding"/>
    <property type="evidence" value="ECO:0007669"/>
    <property type="project" value="UniProtKB-KW"/>
</dbReference>
<keyword evidence="4" id="KW-0804">Transcription</keyword>
<comment type="caution">
    <text evidence="8">The sequence shown here is derived from an EMBL/GenBank/DDBJ whole genome shotgun (WGS) entry which is preliminary data.</text>
</comment>
<dbReference type="GO" id="GO:0003700">
    <property type="term" value="F:DNA-binding transcription factor activity"/>
    <property type="evidence" value="ECO:0007669"/>
    <property type="project" value="InterPro"/>
</dbReference>
<gene>
    <name evidence="8" type="ORF">ZIOFF_020664</name>
</gene>
<feature type="domain" description="AP2/ERF" evidence="7">
    <location>
        <begin position="16"/>
        <end position="73"/>
    </location>
</feature>
<dbReference type="PROSITE" id="PS51032">
    <property type="entry name" value="AP2_ERF"/>
    <property type="match status" value="1"/>
</dbReference>
<keyword evidence="3" id="KW-0238">DNA-binding</keyword>
<evidence type="ECO:0000313" key="8">
    <source>
        <dbReference type="EMBL" id="KAG6517279.1"/>
    </source>
</evidence>
<evidence type="ECO:0000259" key="7">
    <source>
        <dbReference type="PROSITE" id="PS51032"/>
    </source>
</evidence>
<evidence type="ECO:0000256" key="1">
    <source>
        <dbReference type="ARBA" id="ARBA00004123"/>
    </source>
</evidence>
<evidence type="ECO:0000256" key="6">
    <source>
        <dbReference type="ARBA" id="ARBA00024343"/>
    </source>
</evidence>
<comment type="similarity">
    <text evidence="6">Belongs to the AP2/ERF transcription factor family. ERF subfamily.</text>
</comment>
<comment type="subcellular location">
    <subcellularLocation>
        <location evidence="1">Nucleus</location>
    </subcellularLocation>
</comment>
<organism evidence="8 9">
    <name type="scientific">Zingiber officinale</name>
    <name type="common">Ginger</name>
    <name type="synonym">Amomum zingiber</name>
    <dbReference type="NCBI Taxonomy" id="94328"/>
    <lineage>
        <taxon>Eukaryota</taxon>
        <taxon>Viridiplantae</taxon>
        <taxon>Streptophyta</taxon>
        <taxon>Embryophyta</taxon>
        <taxon>Tracheophyta</taxon>
        <taxon>Spermatophyta</taxon>
        <taxon>Magnoliopsida</taxon>
        <taxon>Liliopsida</taxon>
        <taxon>Zingiberales</taxon>
        <taxon>Zingiberaceae</taxon>
        <taxon>Zingiber</taxon>
    </lineage>
</organism>
<dbReference type="Pfam" id="PF00847">
    <property type="entry name" value="AP2"/>
    <property type="match status" value="1"/>
</dbReference>
<dbReference type="InterPro" id="IPR051032">
    <property type="entry name" value="AP2/ERF_TF_ERF_subfamily"/>
</dbReference>
<reference evidence="8 9" key="1">
    <citation type="submission" date="2020-08" db="EMBL/GenBank/DDBJ databases">
        <title>Plant Genome Project.</title>
        <authorList>
            <person name="Zhang R.-G."/>
        </authorList>
    </citation>
    <scope>NUCLEOTIDE SEQUENCE [LARGE SCALE GENOMIC DNA]</scope>
    <source>
        <tissue evidence="8">Rhizome</tissue>
    </source>
</reference>
<dbReference type="GO" id="GO:0005634">
    <property type="term" value="C:nucleus"/>
    <property type="evidence" value="ECO:0007669"/>
    <property type="project" value="UniProtKB-SubCell"/>
</dbReference>
<evidence type="ECO:0000256" key="5">
    <source>
        <dbReference type="ARBA" id="ARBA00023242"/>
    </source>
</evidence>
<proteinExistence type="inferred from homology"/>
<dbReference type="FunFam" id="3.30.730.10:FF:000001">
    <property type="entry name" value="Ethylene-responsive transcription factor 2"/>
    <property type="match status" value="1"/>
</dbReference>
<dbReference type="PANTHER" id="PTHR31985:SF111">
    <property type="entry name" value="ETHYLENE-RESPONSIVE TRANSCRIPTION FACTOR ERF021"/>
    <property type="match status" value="1"/>
</dbReference>
<protein>
    <recommendedName>
        <fullName evidence="7">AP2/ERF domain-containing protein</fullName>
    </recommendedName>
</protein>
<evidence type="ECO:0000256" key="4">
    <source>
        <dbReference type="ARBA" id="ARBA00023163"/>
    </source>
</evidence>
<dbReference type="Proteomes" id="UP000734854">
    <property type="component" value="Unassembled WGS sequence"/>
</dbReference>
<sequence>MEGSGCGGGSPGERKRYRGVRRRKWGAWVAEVRFPNSRERLWLGSYCTAEEAARAFDAALYCLRGPGAEFNFPDSPPDIPFAAAGGMSREEIRATAIRFAHDGGSGQQTPPQEAVEITAEAEAETETETETEMLGTALQAGEEVPSIATEPPDAAGSYSQTNEGIGWWFDEDDELGPEFPICDDIYRISPLWNF</sequence>
<evidence type="ECO:0000256" key="2">
    <source>
        <dbReference type="ARBA" id="ARBA00023015"/>
    </source>
</evidence>